<evidence type="ECO:0000313" key="9">
    <source>
        <dbReference type="Proteomes" id="UP000095743"/>
    </source>
</evidence>
<feature type="repeat" description="TPR" evidence="6">
    <location>
        <begin position="233"/>
        <end position="266"/>
    </location>
</feature>
<comment type="subcellular location">
    <subcellularLocation>
        <location evidence="1">Secreted</location>
    </subcellularLocation>
</comment>
<dbReference type="PANTHER" id="PTHR44943">
    <property type="entry name" value="CELLULOSE SYNTHASE OPERON PROTEIN C"/>
    <property type="match status" value="1"/>
</dbReference>
<dbReference type="InterPro" id="IPR055372">
    <property type="entry name" value="CBM96"/>
</dbReference>
<feature type="domain" description="Carbohydrate-binding module family 96" evidence="7">
    <location>
        <begin position="7"/>
        <end position="171"/>
    </location>
</feature>
<organism evidence="8 9">
    <name type="scientific">Geosporobacter ferrireducens</name>
    <dbReference type="NCBI Taxonomy" id="1424294"/>
    <lineage>
        <taxon>Bacteria</taxon>
        <taxon>Bacillati</taxon>
        <taxon>Bacillota</taxon>
        <taxon>Clostridia</taxon>
        <taxon>Peptostreptococcales</taxon>
        <taxon>Thermotaleaceae</taxon>
        <taxon>Geosporobacter</taxon>
    </lineage>
</organism>
<evidence type="ECO:0000256" key="1">
    <source>
        <dbReference type="ARBA" id="ARBA00004613"/>
    </source>
</evidence>
<dbReference type="Pfam" id="PF13181">
    <property type="entry name" value="TPR_8"/>
    <property type="match status" value="1"/>
</dbReference>
<dbReference type="GO" id="GO:0005576">
    <property type="term" value="C:extracellular region"/>
    <property type="evidence" value="ECO:0007669"/>
    <property type="project" value="UniProtKB-SubCell"/>
</dbReference>
<dbReference type="STRING" id="1424294.Gferi_06895"/>
<dbReference type="OrthoDB" id="657771at2"/>
<dbReference type="SMART" id="SM00028">
    <property type="entry name" value="TPR"/>
    <property type="match status" value="7"/>
</dbReference>
<reference evidence="8 9" key="1">
    <citation type="submission" date="2016-09" db="EMBL/GenBank/DDBJ databases">
        <title>Genomic analysis reveals versatility of anaerobic energy metabolism of Geosporobacter ferrireducens IRF9 of phylum Firmicutes.</title>
        <authorList>
            <person name="Kim S.-J."/>
        </authorList>
    </citation>
    <scope>NUCLEOTIDE SEQUENCE [LARGE SCALE GENOMIC DNA]</scope>
    <source>
        <strain evidence="8 9">IRF9</strain>
    </source>
</reference>
<feature type="repeat" description="TPR" evidence="6">
    <location>
        <begin position="195"/>
        <end position="228"/>
    </location>
</feature>
<dbReference type="NCBIfam" id="NF033679">
    <property type="entry name" value="DNRLRE_dom"/>
    <property type="match status" value="1"/>
</dbReference>
<evidence type="ECO:0000256" key="2">
    <source>
        <dbReference type="ARBA" id="ARBA00022525"/>
    </source>
</evidence>
<dbReference type="KEGG" id="gfe:Gferi_06895"/>
<dbReference type="PROSITE" id="PS50005">
    <property type="entry name" value="TPR"/>
    <property type="match status" value="3"/>
</dbReference>
<dbReference type="RefSeq" id="WP_069974887.1">
    <property type="nucleotide sequence ID" value="NZ_CP017269.1"/>
</dbReference>
<accession>A0A1D8GEJ3</accession>
<evidence type="ECO:0000256" key="4">
    <source>
        <dbReference type="ARBA" id="ARBA00022737"/>
    </source>
</evidence>
<evidence type="ECO:0000256" key="6">
    <source>
        <dbReference type="PROSITE-ProRule" id="PRU00339"/>
    </source>
</evidence>
<dbReference type="AlphaFoldDB" id="A0A1D8GEJ3"/>
<gene>
    <name evidence="8" type="ORF">Gferi_06895</name>
</gene>
<evidence type="ECO:0000259" key="7">
    <source>
        <dbReference type="Pfam" id="PF24517"/>
    </source>
</evidence>
<dbReference type="InterPro" id="IPR011990">
    <property type="entry name" value="TPR-like_helical_dom_sf"/>
</dbReference>
<dbReference type="EMBL" id="CP017269">
    <property type="protein sequence ID" value="AOT69321.1"/>
    <property type="molecule type" value="Genomic_DNA"/>
</dbReference>
<evidence type="ECO:0000256" key="3">
    <source>
        <dbReference type="ARBA" id="ARBA00022729"/>
    </source>
</evidence>
<keyword evidence="2" id="KW-0964">Secreted</keyword>
<evidence type="ECO:0000313" key="8">
    <source>
        <dbReference type="EMBL" id="AOT69321.1"/>
    </source>
</evidence>
<dbReference type="Proteomes" id="UP000095743">
    <property type="component" value="Chromosome"/>
</dbReference>
<dbReference type="InterPro" id="IPR019734">
    <property type="entry name" value="TPR_rpt"/>
</dbReference>
<dbReference type="PANTHER" id="PTHR44943:SF8">
    <property type="entry name" value="TPR REPEAT-CONTAINING PROTEIN MJ0263"/>
    <property type="match status" value="1"/>
</dbReference>
<protein>
    <recommendedName>
        <fullName evidence="7">Carbohydrate-binding module family 96 domain-containing protein</fullName>
    </recommendedName>
</protein>
<keyword evidence="3" id="KW-0732">Signal</keyword>
<sequence length="592" mass="69193">MLEVIEKMPVKDTTINSAMAYENYGDYYALFVGKYMGHSIYRSLLQFDLPVISSQGIIEKVELLLYITRNDKAAFQKDFEIYRITEKFDENRINYASKPAFDKELYKTFTIKDEINTYIKIDITKLFSDWYCGKYPNHGLLIKAVDEDRRGLVGFYSKDTQGGIFAPKLQIYLDCHLDKDPISTMQIAEKNKRTTEEYYKLGNHSFENGDYAAAFENYKKALADHHPNAAYTPKLYFRTVLALEKMGRYDEALEIITQGLKLYPDFTDLVFIQGSLLCKQGKTTLAIKLLHQCMKMGEAPLHMNCMAGVESYRALHLLSQIYYELDDYEEAYHYCLKALHTNPRYMEPLYTMVKILSGKQRDIGDIKAKIESFLGTNLDGRDYMILGDIFFTEEKYTVAYAYFSKAEVFIKNHEKILYGKGMCQLCLKQYNEAYKYFEEIRDGEIYEEAVYRRALCKILSGQMDQAVQALGVLRNPENNHKRMVYYVLKDLLDEKTVMPIADDKKESEEFLEIVFTLLDILIQAASPEVFEKSLQLLNLIEHDEVLLRLAKLYYKHRFYNMAYQEFLRSIKIFDKIDLEGLAMMKRALEKIK</sequence>
<feature type="repeat" description="TPR" evidence="6">
    <location>
        <begin position="312"/>
        <end position="345"/>
    </location>
</feature>
<keyword evidence="4" id="KW-0677">Repeat</keyword>
<dbReference type="SUPFAM" id="SSF48452">
    <property type="entry name" value="TPR-like"/>
    <property type="match status" value="2"/>
</dbReference>
<dbReference type="Pfam" id="PF13432">
    <property type="entry name" value="TPR_16"/>
    <property type="match status" value="1"/>
</dbReference>
<proteinExistence type="predicted"/>
<dbReference type="InterPro" id="IPR051685">
    <property type="entry name" value="Ycf3/AcsC/BcsC/TPR_MFPF"/>
</dbReference>
<dbReference type="Pfam" id="PF24517">
    <property type="entry name" value="CBM96"/>
    <property type="match status" value="1"/>
</dbReference>
<keyword evidence="5 6" id="KW-0802">TPR repeat</keyword>
<dbReference type="Gene3D" id="1.25.40.10">
    <property type="entry name" value="Tetratricopeptide repeat domain"/>
    <property type="match status" value="3"/>
</dbReference>
<name>A0A1D8GEJ3_9FIRM</name>
<keyword evidence="9" id="KW-1185">Reference proteome</keyword>
<evidence type="ECO:0000256" key="5">
    <source>
        <dbReference type="ARBA" id="ARBA00022803"/>
    </source>
</evidence>